<dbReference type="Proteomes" id="UP000321798">
    <property type="component" value="Unassembled WGS sequence"/>
</dbReference>
<reference evidence="3 4" key="1">
    <citation type="submission" date="2019-07" db="EMBL/GenBank/DDBJ databases">
        <title>Whole genome shotgun sequence of Cellulomonas soli NBRC 109434.</title>
        <authorList>
            <person name="Hosoyama A."/>
            <person name="Uohara A."/>
            <person name="Ohji S."/>
            <person name="Ichikawa N."/>
        </authorList>
    </citation>
    <scope>NUCLEOTIDE SEQUENCE [LARGE SCALE GENOMIC DNA]</scope>
    <source>
        <strain evidence="3 4">NBRC 109434</strain>
    </source>
</reference>
<keyword evidence="1" id="KW-0812">Transmembrane</keyword>
<keyword evidence="1" id="KW-0472">Membrane</keyword>
<dbReference type="Pfam" id="PF18566">
    <property type="entry name" value="Ldi"/>
    <property type="match status" value="1"/>
</dbReference>
<feature type="transmembrane region" description="Helical" evidence="1">
    <location>
        <begin position="41"/>
        <end position="59"/>
    </location>
</feature>
<dbReference type="InterPro" id="IPR041411">
    <property type="entry name" value="Ldi"/>
</dbReference>
<feature type="transmembrane region" description="Helical" evidence="1">
    <location>
        <begin position="146"/>
        <end position="163"/>
    </location>
</feature>
<feature type="domain" description="Linalool dehydratase/isomerase" evidence="2">
    <location>
        <begin position="241"/>
        <end position="542"/>
    </location>
</feature>
<dbReference type="OrthoDB" id="3561361at2"/>
<evidence type="ECO:0000259" key="2">
    <source>
        <dbReference type="Pfam" id="PF18566"/>
    </source>
</evidence>
<dbReference type="AlphaFoldDB" id="A0A512PD58"/>
<dbReference type="RefSeq" id="WP_146952905.1">
    <property type="nucleotide sequence ID" value="NZ_BAABBJ010000006.1"/>
</dbReference>
<feature type="transmembrane region" description="Helical" evidence="1">
    <location>
        <begin position="116"/>
        <end position="139"/>
    </location>
</feature>
<accession>A0A512PD58</accession>
<proteinExistence type="predicted"/>
<comment type="caution">
    <text evidence="3">The sequence shown here is derived from an EMBL/GenBank/DDBJ whole genome shotgun (WGS) entry which is preliminary data.</text>
</comment>
<keyword evidence="4" id="KW-1185">Reference proteome</keyword>
<evidence type="ECO:0000256" key="1">
    <source>
        <dbReference type="SAM" id="Phobius"/>
    </source>
</evidence>
<evidence type="ECO:0000313" key="3">
    <source>
        <dbReference type="EMBL" id="GEP69141.1"/>
    </source>
</evidence>
<evidence type="ECO:0000313" key="4">
    <source>
        <dbReference type="Proteomes" id="UP000321798"/>
    </source>
</evidence>
<name>A0A512PD58_9CELL</name>
<sequence>MTTASTTHTPHGFRTLPLPVPLLATDRGASGPATRASTRRLLLGLSGWATLMTLLAWVLDGWKATLALGLVVPGGGFVAHLGHGGAWHTVGHLALVLLSLLLLVIAYALWVGTGNLLAVPVVWAGTAAWAASMGGGAAMVGDGARVAVPLLAVLLVCAVAIPVRRQHARTLAARPGVNAMLVDAAPTTVVTSVDPHGLPVVEELTPEALSVQRFLLDRALQPVDEWNGFDKLDQFREGAPRYQVSFSSYALSVGAYAHTPAFTGYLREAQRRFALKMQDHHAWGYWRLENFWGRLHLDPDPVAANNNIMWTGYYAAALGMAEAAHRETRFSEPGAIDLRHPRGKVFTYDFAALCENLVENFRGTDYTMFPCEPGWTYPVCNNYGAIGLITHDRLHGTGYWDQVVDSYRRRLESEFIRADGSIVSIRHTFLGLGVTPLTSPMPIALAAYYLNAMFPDIARRSYEIVRDRAFRFGDDGIEVDFGLWDQIDFGNYRPSVLASYAVLAGTAREHGDDEVADALIARLDQTQPLVVEEGVGRYEGRSMGAHSTLYLARAGRANGVHDLVQVGMPDPWSAGPVLQEAAYPDVLVARAVSDGADLSLTLDPGRPGGSRTHIEVAQLRPGVRYSAAGTLEPDVVADAAGTARLTVDLPGRTRVHLAPGGV</sequence>
<feature type="transmembrane region" description="Helical" evidence="1">
    <location>
        <begin position="90"/>
        <end position="110"/>
    </location>
</feature>
<organism evidence="3 4">
    <name type="scientific">Cellulomonas soli</name>
    <dbReference type="NCBI Taxonomy" id="931535"/>
    <lineage>
        <taxon>Bacteria</taxon>
        <taxon>Bacillati</taxon>
        <taxon>Actinomycetota</taxon>
        <taxon>Actinomycetes</taxon>
        <taxon>Micrococcales</taxon>
        <taxon>Cellulomonadaceae</taxon>
        <taxon>Cellulomonas</taxon>
    </lineage>
</organism>
<gene>
    <name evidence="3" type="ORF">CSO01_18560</name>
</gene>
<keyword evidence="1" id="KW-1133">Transmembrane helix</keyword>
<dbReference type="EMBL" id="BKAL01000006">
    <property type="protein sequence ID" value="GEP69141.1"/>
    <property type="molecule type" value="Genomic_DNA"/>
</dbReference>
<protein>
    <recommendedName>
        <fullName evidence="2">Linalool dehydratase/isomerase domain-containing protein</fullName>
    </recommendedName>
</protein>